<name>X1F3Z3_9ZZZZ</name>
<feature type="non-terminal residue" evidence="1">
    <location>
        <position position="1"/>
    </location>
</feature>
<accession>X1F3Z3</accession>
<gene>
    <name evidence="1" type="ORF">S03H2_05102</name>
</gene>
<dbReference type="AlphaFoldDB" id="X1F3Z3"/>
<evidence type="ECO:0000313" key="1">
    <source>
        <dbReference type="EMBL" id="GAH24089.1"/>
    </source>
</evidence>
<sequence>VCAFSKGTKNKAWFYPSCTGGFDYSGTGIAL</sequence>
<comment type="caution">
    <text evidence="1">The sequence shown here is derived from an EMBL/GenBank/DDBJ whole genome shotgun (WGS) entry which is preliminary data.</text>
</comment>
<organism evidence="1">
    <name type="scientific">marine sediment metagenome</name>
    <dbReference type="NCBI Taxonomy" id="412755"/>
    <lineage>
        <taxon>unclassified sequences</taxon>
        <taxon>metagenomes</taxon>
        <taxon>ecological metagenomes</taxon>
    </lineage>
</organism>
<dbReference type="EMBL" id="BARU01002093">
    <property type="protein sequence ID" value="GAH24089.1"/>
    <property type="molecule type" value="Genomic_DNA"/>
</dbReference>
<protein>
    <submittedName>
        <fullName evidence="1">Uncharacterized protein</fullName>
    </submittedName>
</protein>
<proteinExistence type="predicted"/>
<reference evidence="1" key="1">
    <citation type="journal article" date="2014" name="Front. Microbiol.">
        <title>High frequency of phylogenetically diverse reductive dehalogenase-homologous genes in deep subseafloor sedimentary metagenomes.</title>
        <authorList>
            <person name="Kawai M."/>
            <person name="Futagami T."/>
            <person name="Toyoda A."/>
            <person name="Takaki Y."/>
            <person name="Nishi S."/>
            <person name="Hori S."/>
            <person name="Arai W."/>
            <person name="Tsubouchi T."/>
            <person name="Morono Y."/>
            <person name="Uchiyama I."/>
            <person name="Ito T."/>
            <person name="Fujiyama A."/>
            <person name="Inagaki F."/>
            <person name="Takami H."/>
        </authorList>
    </citation>
    <scope>NUCLEOTIDE SEQUENCE</scope>
    <source>
        <strain evidence="1">Expedition CK06-06</strain>
    </source>
</reference>